<dbReference type="Pfam" id="PF00437">
    <property type="entry name" value="T2SSE"/>
    <property type="match status" value="1"/>
</dbReference>
<dbReference type="EMBL" id="CP042467">
    <property type="protein sequence ID" value="QED27054.1"/>
    <property type="molecule type" value="Genomic_DNA"/>
</dbReference>
<gene>
    <name evidence="3" type="ORF">FRD01_07325</name>
</gene>
<dbReference type="PANTHER" id="PTHR30486:SF12">
    <property type="entry name" value="TYPE IV PILUS ATPASE PILU"/>
    <property type="match status" value="1"/>
</dbReference>
<keyword evidence="4" id="KW-1185">Reference proteome</keyword>
<dbReference type="CDD" id="cd01131">
    <property type="entry name" value="PilT"/>
    <property type="match status" value="1"/>
</dbReference>
<dbReference type="GO" id="GO:0005524">
    <property type="term" value="F:ATP binding"/>
    <property type="evidence" value="ECO:0007669"/>
    <property type="project" value="InterPro"/>
</dbReference>
<dbReference type="Gene3D" id="3.30.450.90">
    <property type="match status" value="1"/>
</dbReference>
<dbReference type="KEGG" id="bbae:FRD01_07325"/>
<dbReference type="OrthoDB" id="9805147at2"/>
<dbReference type="AlphaFoldDB" id="A0A5B8XN39"/>
<dbReference type="Gene3D" id="3.40.50.300">
    <property type="entry name" value="P-loop containing nucleotide triphosphate hydrolases"/>
    <property type="match status" value="1"/>
</dbReference>
<evidence type="ECO:0000259" key="2">
    <source>
        <dbReference type="PROSITE" id="PS00662"/>
    </source>
</evidence>
<dbReference type="InterPro" id="IPR050921">
    <property type="entry name" value="T4SS_GSP_E_ATPase"/>
</dbReference>
<dbReference type="SUPFAM" id="SSF52540">
    <property type="entry name" value="P-loop containing nucleoside triphosphate hydrolases"/>
    <property type="match status" value="1"/>
</dbReference>
<evidence type="ECO:0000313" key="3">
    <source>
        <dbReference type="EMBL" id="QED27054.1"/>
    </source>
</evidence>
<accession>A0A5B8XN39</accession>
<organism evidence="3 4">
    <name type="scientific">Microvenator marinus</name>
    <dbReference type="NCBI Taxonomy" id="2600177"/>
    <lineage>
        <taxon>Bacteria</taxon>
        <taxon>Deltaproteobacteria</taxon>
        <taxon>Bradymonadales</taxon>
        <taxon>Microvenatoraceae</taxon>
        <taxon>Microvenator</taxon>
    </lineage>
</organism>
<feature type="domain" description="Bacterial type II secretion system protein E" evidence="2">
    <location>
        <begin position="197"/>
        <end position="211"/>
    </location>
</feature>
<protein>
    <submittedName>
        <fullName evidence="3">Type IV pilus twitching motility protein PilT</fullName>
    </submittedName>
</protein>
<dbReference type="PROSITE" id="PS00662">
    <property type="entry name" value="T2SP_E"/>
    <property type="match status" value="1"/>
</dbReference>
<dbReference type="GO" id="GO:0016887">
    <property type="term" value="F:ATP hydrolysis activity"/>
    <property type="evidence" value="ECO:0007669"/>
    <property type="project" value="InterPro"/>
</dbReference>
<dbReference type="InterPro" id="IPR001482">
    <property type="entry name" value="T2SS/T4SS_dom"/>
</dbReference>
<reference evidence="3 4" key="1">
    <citation type="submission" date="2019-08" db="EMBL/GenBank/DDBJ databases">
        <authorList>
            <person name="Liang Q."/>
        </authorList>
    </citation>
    <scope>NUCLEOTIDE SEQUENCE [LARGE SCALE GENOMIC DNA]</scope>
    <source>
        <strain evidence="3 4">V1718</strain>
    </source>
</reference>
<dbReference type="Proteomes" id="UP000321595">
    <property type="component" value="Chromosome"/>
</dbReference>
<proteinExistence type="inferred from homology"/>
<dbReference type="InterPro" id="IPR006321">
    <property type="entry name" value="PilT/PilU"/>
</dbReference>
<dbReference type="NCBIfam" id="TIGR01420">
    <property type="entry name" value="pilT_fam"/>
    <property type="match status" value="1"/>
</dbReference>
<name>A0A5B8XN39_9DELT</name>
<dbReference type="PANTHER" id="PTHR30486">
    <property type="entry name" value="TWITCHING MOTILITY PROTEIN PILT"/>
    <property type="match status" value="1"/>
</dbReference>
<dbReference type="RefSeq" id="WP_146958739.1">
    <property type="nucleotide sequence ID" value="NZ_CP042467.1"/>
</dbReference>
<evidence type="ECO:0000313" key="4">
    <source>
        <dbReference type="Proteomes" id="UP000321595"/>
    </source>
</evidence>
<evidence type="ECO:0000256" key="1">
    <source>
        <dbReference type="ARBA" id="ARBA00006611"/>
    </source>
</evidence>
<sequence length="392" mass="43362">MSDAELNRVLQVAVKGGASDIHIKAGLPPVFRVDGALLPLRDSKRLSPEDIGKMAAGIMNKMQREQFQSTLDVDLSYGVPGVGRFRVNVFQQRGSIGMVFRVIPFKVKSLEELLMPDSVKTIAEERRGLVLVTGATGSGKSTTLAAMVDYINSTRTAHIVTIEDPIEFLIRDKKSIINQREIGNDTTTFSRALKAALRQDPDVILLGEMRDLETIEIAMMAAETGHLVMSTLHTTDAAESVNRIMTAFPPHQRDQARYQFANLFKGVIAQRLIPKADGRGRVPAVEVMLSTARLRELIMERATTRTITENIAKGFVAYGMQTFDQSLMNLLQGGLITYEEAINQCSNPDDFALRVSGVASAQNDSAWSDFEAKGSKESEDDFNLEDFEIERF</sequence>
<comment type="similarity">
    <text evidence="1">Belongs to the GSP E family.</text>
</comment>
<dbReference type="InterPro" id="IPR027417">
    <property type="entry name" value="P-loop_NTPase"/>
</dbReference>